<dbReference type="Pfam" id="PF02554">
    <property type="entry name" value="CstA"/>
    <property type="match status" value="2"/>
</dbReference>
<feature type="transmembrane region" description="Helical" evidence="7">
    <location>
        <begin position="131"/>
        <end position="156"/>
    </location>
</feature>
<feature type="transmembrane region" description="Helical" evidence="7">
    <location>
        <begin position="263"/>
        <end position="288"/>
    </location>
</feature>
<keyword evidence="5 7" id="KW-1133">Transmembrane helix</keyword>
<feature type="transmembrane region" description="Helical" evidence="7">
    <location>
        <begin position="188"/>
        <end position="211"/>
    </location>
</feature>
<evidence type="ECO:0000256" key="3">
    <source>
        <dbReference type="ARBA" id="ARBA00022475"/>
    </source>
</evidence>
<evidence type="ECO:0000256" key="5">
    <source>
        <dbReference type="ARBA" id="ARBA00022989"/>
    </source>
</evidence>
<dbReference type="InterPro" id="IPR051605">
    <property type="entry name" value="CstA"/>
</dbReference>
<organism evidence="9 10">
    <name type="scientific">Symbiobacterium thermophilum</name>
    <dbReference type="NCBI Taxonomy" id="2734"/>
    <lineage>
        <taxon>Bacteria</taxon>
        <taxon>Bacillati</taxon>
        <taxon>Bacillota</taxon>
        <taxon>Clostridia</taxon>
        <taxon>Eubacteriales</taxon>
        <taxon>Symbiobacteriaceae</taxon>
        <taxon>Symbiobacterium</taxon>
    </lineage>
</organism>
<feature type="transmembrane region" description="Helical" evidence="7">
    <location>
        <begin position="496"/>
        <end position="518"/>
    </location>
</feature>
<protein>
    <submittedName>
        <fullName evidence="9">Carbon starvation protein A</fullName>
    </submittedName>
</protein>
<feature type="transmembrane region" description="Helical" evidence="7">
    <location>
        <begin position="550"/>
        <end position="570"/>
    </location>
</feature>
<keyword evidence="3" id="KW-1003">Cell membrane</keyword>
<evidence type="ECO:0000256" key="1">
    <source>
        <dbReference type="ARBA" id="ARBA00004651"/>
    </source>
</evidence>
<feature type="domain" description="CstA N-terminal" evidence="8">
    <location>
        <begin position="374"/>
        <end position="512"/>
    </location>
</feature>
<dbReference type="PANTHER" id="PTHR30252">
    <property type="entry name" value="INNER MEMBRANE PEPTIDE TRANSPORTER"/>
    <property type="match status" value="1"/>
</dbReference>
<dbReference type="AlphaFoldDB" id="A0A953IAP3"/>
<evidence type="ECO:0000256" key="7">
    <source>
        <dbReference type="SAM" id="Phobius"/>
    </source>
</evidence>
<keyword evidence="4 7" id="KW-0812">Transmembrane</keyword>
<dbReference type="Proteomes" id="UP000732377">
    <property type="component" value="Unassembled WGS sequence"/>
</dbReference>
<comment type="similarity">
    <text evidence="2">Belongs to the peptide transporter carbon starvation (CstA) (TC 2.A.114) family.</text>
</comment>
<keyword evidence="6 7" id="KW-0472">Membrane</keyword>
<feature type="transmembrane region" description="Helical" evidence="7">
    <location>
        <begin position="86"/>
        <end position="110"/>
    </location>
</feature>
<feature type="transmembrane region" description="Helical" evidence="7">
    <location>
        <begin position="465"/>
        <end position="484"/>
    </location>
</feature>
<evidence type="ECO:0000256" key="4">
    <source>
        <dbReference type="ARBA" id="ARBA00022692"/>
    </source>
</evidence>
<evidence type="ECO:0000313" key="9">
    <source>
        <dbReference type="EMBL" id="MBY6277563.1"/>
    </source>
</evidence>
<feature type="transmembrane region" description="Helical" evidence="7">
    <location>
        <begin position="348"/>
        <end position="368"/>
    </location>
</feature>
<comment type="caution">
    <text evidence="9">The sequence shown here is derived from an EMBL/GenBank/DDBJ whole genome shotgun (WGS) entry which is preliminary data.</text>
</comment>
<dbReference type="GO" id="GO:0005886">
    <property type="term" value="C:plasma membrane"/>
    <property type="evidence" value="ECO:0007669"/>
    <property type="project" value="UniProtKB-SubCell"/>
</dbReference>
<proteinExistence type="inferred from homology"/>
<dbReference type="InterPro" id="IPR003706">
    <property type="entry name" value="CstA_N"/>
</dbReference>
<sequence>MSSPALFVLLALVAYGIAYFGYGKWFDRNVWKPDPKRTTPAHMYTDGVEYFPVSKYVLWGYQFKSVAALGPILGPYIAIQYGWAPALAWIILGNFFIGWLQDYGAIMLSIRNQGRSFGPITYEFTGNTGRNTLLGFILFYLLIISATFIYFIALFWHTFPSTFAATVGILLVGVLAGQMLYKMRANVVTATALSIVLMALVIWAAASFPFLQTPQGAWPPNPAQGVEAGGIAGPWSLLIWCIVACVVLYLASVLPLPTFIQPVNYVSFFPTFLAVILILIGALVSNFTGVRLEQPAWIGFNPTGNNPMWPLMFVAIACGSISGWHSLVSSSSTAKQLDIETDAHPVGAGAMLSEGLLALASLAAYMIIPREQLTGNVGSWVAGAIKFTAPFLGGEAAVGFLRAYFGVCLILYALTVQALVTRFWRLVSTEVFQGRLAILGQKHVATFIGLLIPLAFAATGSWNNLWLYFGGSNQLLAGLALMLITIHLARVQAPTVYTLIPATFMIVTTITAIGWQVVKVYLPAFLGTTPTLVQYPFNQYPGFSRAMDGIFVLVGVALFVLGLVMAYKTYSAYAEARRGLGSSPRVATSGD</sequence>
<reference evidence="9" key="1">
    <citation type="submission" date="2017-11" db="EMBL/GenBank/DDBJ databases">
        <title>Three new genomes from thermophilic consortium.</title>
        <authorList>
            <person name="Quaggio R."/>
            <person name="Amgarten D."/>
            <person name="Setubal J.C."/>
        </authorList>
    </citation>
    <scope>NUCLEOTIDE SEQUENCE</scope>
    <source>
        <strain evidence="9">ZCTH01-B2</strain>
    </source>
</reference>
<dbReference type="RefSeq" id="WP_273380825.1">
    <property type="nucleotide sequence ID" value="NZ_PIUK01000198.1"/>
</dbReference>
<dbReference type="GO" id="GO:0009267">
    <property type="term" value="P:cellular response to starvation"/>
    <property type="evidence" value="ECO:0007669"/>
    <property type="project" value="InterPro"/>
</dbReference>
<feature type="transmembrane region" description="Helical" evidence="7">
    <location>
        <begin position="231"/>
        <end position="251"/>
    </location>
</feature>
<feature type="transmembrane region" description="Helical" evidence="7">
    <location>
        <begin position="162"/>
        <end position="181"/>
    </location>
</feature>
<dbReference type="EMBL" id="PIUK01000198">
    <property type="protein sequence ID" value="MBY6277563.1"/>
    <property type="molecule type" value="Genomic_DNA"/>
</dbReference>
<evidence type="ECO:0000259" key="8">
    <source>
        <dbReference type="Pfam" id="PF02554"/>
    </source>
</evidence>
<evidence type="ECO:0000256" key="6">
    <source>
        <dbReference type="ARBA" id="ARBA00023136"/>
    </source>
</evidence>
<comment type="subcellular location">
    <subcellularLocation>
        <location evidence="1">Cell membrane</location>
        <topology evidence="1">Multi-pass membrane protein</topology>
    </subcellularLocation>
</comment>
<evidence type="ECO:0000256" key="2">
    <source>
        <dbReference type="ARBA" id="ARBA00007755"/>
    </source>
</evidence>
<name>A0A953IAP3_SYMTR</name>
<feature type="transmembrane region" description="Helical" evidence="7">
    <location>
        <begin position="403"/>
        <end position="424"/>
    </location>
</feature>
<feature type="transmembrane region" description="Helical" evidence="7">
    <location>
        <begin position="436"/>
        <end position="459"/>
    </location>
</feature>
<gene>
    <name evidence="9" type="ORF">CWE10_15395</name>
</gene>
<accession>A0A953IAP3</accession>
<dbReference type="PANTHER" id="PTHR30252:SF0">
    <property type="entry name" value="PEPTIDE TRANSPORTER CSTA"/>
    <property type="match status" value="1"/>
</dbReference>
<feature type="domain" description="CstA N-terminal" evidence="8">
    <location>
        <begin position="6"/>
        <end position="370"/>
    </location>
</feature>
<evidence type="ECO:0000313" key="10">
    <source>
        <dbReference type="Proteomes" id="UP000732377"/>
    </source>
</evidence>
<feature type="transmembrane region" description="Helical" evidence="7">
    <location>
        <begin position="308"/>
        <end position="327"/>
    </location>
</feature>